<accession>A0A8S5PM66</accession>
<sequence>MSKKSSIRADFNWQPDCIEIPVALWKAPKAFITAKDVRYYLNGIHFAPCGQVWATNGYIGITIDLPHAFADKPVPSWFPDKGVTFYPPKLPAGTYTTRAFPTDEKASVSIEGKISTGSDPVWRLECYDDHNTLLSTMNLYTIGGVFPDMPRVVPENFDSIMFDTEAQRDGEGDCASTFVPVTGINTAYLATLDTILPSSKKNFTGAKIKCTGTKLHARLVGEDNWARNINVVIMGLRV</sequence>
<reference evidence="1" key="1">
    <citation type="journal article" date="2021" name="Proc. Natl. Acad. Sci. U.S.A.">
        <title>A Catalog of Tens of Thousands of Viruses from Human Metagenomes Reveals Hidden Associations with Chronic Diseases.</title>
        <authorList>
            <person name="Tisza M.J."/>
            <person name="Buck C.B."/>
        </authorList>
    </citation>
    <scope>NUCLEOTIDE SEQUENCE</scope>
    <source>
        <strain evidence="1">CtnCN2</strain>
    </source>
</reference>
<evidence type="ECO:0000313" key="1">
    <source>
        <dbReference type="EMBL" id="DAE07521.1"/>
    </source>
</evidence>
<organism evidence="1">
    <name type="scientific">Podoviridae sp. ctnCN2</name>
    <dbReference type="NCBI Taxonomy" id="2825274"/>
    <lineage>
        <taxon>Viruses</taxon>
        <taxon>Duplodnaviria</taxon>
        <taxon>Heunggongvirae</taxon>
        <taxon>Uroviricota</taxon>
        <taxon>Caudoviricetes</taxon>
    </lineage>
</organism>
<proteinExistence type="predicted"/>
<dbReference type="EMBL" id="BK015452">
    <property type="protein sequence ID" value="DAE07521.1"/>
    <property type="molecule type" value="Genomic_DNA"/>
</dbReference>
<protein>
    <submittedName>
        <fullName evidence="1">DNA polymerase III, beta subunit</fullName>
    </submittedName>
</protein>
<name>A0A8S5PM66_9CAUD</name>